<evidence type="ECO:0008006" key="9">
    <source>
        <dbReference type="Google" id="ProtNLM"/>
    </source>
</evidence>
<dbReference type="EMBL" id="AP018558">
    <property type="protein sequence ID" value="BBD77611.1"/>
    <property type="molecule type" value="Genomic_DNA"/>
</dbReference>
<keyword evidence="3 6" id="KW-0812">Transmembrane</keyword>
<feature type="transmembrane region" description="Helical" evidence="6">
    <location>
        <begin position="101"/>
        <end position="127"/>
    </location>
</feature>
<accession>A0A2Z6DYM0</accession>
<feature type="transmembrane region" description="Helical" evidence="6">
    <location>
        <begin position="133"/>
        <end position="155"/>
    </location>
</feature>
<dbReference type="Proteomes" id="UP000262004">
    <property type="component" value="Chromosome"/>
</dbReference>
<dbReference type="RefSeq" id="WP_119335332.1">
    <property type="nucleotide sequence ID" value="NZ_AP018558.1"/>
</dbReference>
<keyword evidence="4 6" id="KW-1133">Transmembrane helix</keyword>
<proteinExistence type="predicted"/>
<keyword evidence="8" id="KW-1185">Reference proteome</keyword>
<evidence type="ECO:0000256" key="1">
    <source>
        <dbReference type="ARBA" id="ARBA00004651"/>
    </source>
</evidence>
<protein>
    <recommendedName>
        <fullName evidence="9">Lysylphosphatidylglycerol synthetase family protein</fullName>
    </recommendedName>
</protein>
<dbReference type="AlphaFoldDB" id="A0A2Z6DYM0"/>
<sequence>MMVAIAVTVGLAAWFFHQYHDAVTTAPWQQWNLRDFAGPALLIVASHLLRAARLHAELRALSFAACWRLLAYHTFWVNILPMRSGEMALPLLLARHHQVPLVRATATLLWLRVQDLMVLILLAAILWPELPLFVRLGIVALLVVALLLLPFWLALVERLRWPWLERFIAALRIAITHSHSVWHWTIANWCVKIAAVGWLLAALLPLDGFAALGGALAGELAAIQPVQGIAGFGPYEAAVAALCQTFYAIPLASGVVAGFAAHLLLLAVSTLMAFLAWIGNQ</sequence>
<dbReference type="KEGG" id="htl:HPTL_1347"/>
<reference evidence="7 8" key="1">
    <citation type="submission" date="2018-04" db="EMBL/GenBank/DDBJ databases">
        <title>Complete genome sequence of Hydrogenophilus thermoluteolus TH-1.</title>
        <authorList>
            <person name="Arai H."/>
        </authorList>
    </citation>
    <scope>NUCLEOTIDE SEQUENCE [LARGE SCALE GENOMIC DNA]</scope>
    <source>
        <strain evidence="7 8">TH-1</strain>
    </source>
</reference>
<dbReference type="InterPro" id="IPR022791">
    <property type="entry name" value="L-PG_synthase/AglD"/>
</dbReference>
<comment type="subcellular location">
    <subcellularLocation>
        <location evidence="1">Cell membrane</location>
        <topology evidence="1">Multi-pass membrane protein</topology>
    </subcellularLocation>
</comment>
<name>A0A2Z6DYM0_HYDTE</name>
<evidence type="ECO:0000313" key="7">
    <source>
        <dbReference type="EMBL" id="BBD77611.1"/>
    </source>
</evidence>
<keyword evidence="5 6" id="KW-0472">Membrane</keyword>
<dbReference type="GO" id="GO:0005886">
    <property type="term" value="C:plasma membrane"/>
    <property type="evidence" value="ECO:0007669"/>
    <property type="project" value="UniProtKB-SubCell"/>
</dbReference>
<feature type="transmembrane region" description="Helical" evidence="6">
    <location>
        <begin position="255"/>
        <end position="278"/>
    </location>
</feature>
<evidence type="ECO:0000256" key="2">
    <source>
        <dbReference type="ARBA" id="ARBA00022475"/>
    </source>
</evidence>
<evidence type="ECO:0000256" key="6">
    <source>
        <dbReference type="SAM" id="Phobius"/>
    </source>
</evidence>
<evidence type="ECO:0000313" key="8">
    <source>
        <dbReference type="Proteomes" id="UP000262004"/>
    </source>
</evidence>
<evidence type="ECO:0000256" key="5">
    <source>
        <dbReference type="ARBA" id="ARBA00023136"/>
    </source>
</evidence>
<dbReference type="Pfam" id="PF03706">
    <property type="entry name" value="LPG_synthase_TM"/>
    <property type="match status" value="1"/>
</dbReference>
<evidence type="ECO:0000256" key="4">
    <source>
        <dbReference type="ARBA" id="ARBA00022989"/>
    </source>
</evidence>
<keyword evidence="2" id="KW-1003">Cell membrane</keyword>
<dbReference type="OrthoDB" id="421014at2"/>
<gene>
    <name evidence="7" type="ORF">HPTL_1347</name>
</gene>
<evidence type="ECO:0000256" key="3">
    <source>
        <dbReference type="ARBA" id="ARBA00022692"/>
    </source>
</evidence>
<organism evidence="7 8">
    <name type="scientific">Hydrogenophilus thermoluteolus</name>
    <name type="common">Pseudomonas hydrogenothermophila</name>
    <dbReference type="NCBI Taxonomy" id="297"/>
    <lineage>
        <taxon>Bacteria</taxon>
        <taxon>Pseudomonadati</taxon>
        <taxon>Pseudomonadota</taxon>
        <taxon>Hydrogenophilia</taxon>
        <taxon>Hydrogenophilales</taxon>
        <taxon>Hydrogenophilaceae</taxon>
        <taxon>Hydrogenophilus</taxon>
    </lineage>
</organism>